<gene>
    <name evidence="5" type="primary">socC</name>
    <name evidence="5" type="ORF">GCM10007096_30330</name>
</gene>
<keyword evidence="6" id="KW-1185">Reference proteome</keyword>
<dbReference type="InterPro" id="IPR036291">
    <property type="entry name" value="NAD(P)-bd_dom_sf"/>
</dbReference>
<comment type="caution">
    <text evidence="5">The sequence shown here is derived from an EMBL/GenBank/DDBJ whole genome shotgun (WGS) entry which is preliminary data.</text>
</comment>
<keyword evidence="2" id="KW-0560">Oxidoreductase</keyword>
<dbReference type="InterPro" id="IPR000683">
    <property type="entry name" value="Gfo/Idh/MocA-like_OxRdtase_N"/>
</dbReference>
<evidence type="ECO:0000259" key="4">
    <source>
        <dbReference type="Pfam" id="PF22725"/>
    </source>
</evidence>
<dbReference type="GO" id="GO:0000166">
    <property type="term" value="F:nucleotide binding"/>
    <property type="evidence" value="ECO:0007669"/>
    <property type="project" value="InterPro"/>
</dbReference>
<dbReference type="AlphaFoldDB" id="A0A8J3EN29"/>
<dbReference type="SUPFAM" id="SSF55347">
    <property type="entry name" value="Glyceraldehyde-3-phosphate dehydrogenase-like, C-terminal domain"/>
    <property type="match status" value="1"/>
</dbReference>
<dbReference type="SUPFAM" id="SSF51735">
    <property type="entry name" value="NAD(P)-binding Rossmann-fold domains"/>
    <property type="match status" value="1"/>
</dbReference>
<reference evidence="5" key="2">
    <citation type="submission" date="2020-09" db="EMBL/GenBank/DDBJ databases">
        <authorList>
            <person name="Sun Q."/>
            <person name="Zhou Y."/>
        </authorList>
    </citation>
    <scope>NUCLEOTIDE SEQUENCE</scope>
    <source>
        <strain evidence="5">CGMCC 1.12777</strain>
    </source>
</reference>
<reference evidence="5" key="1">
    <citation type="journal article" date="2014" name="Int. J. Syst. Evol. Microbiol.">
        <title>Complete genome sequence of Corynebacterium casei LMG S-19264T (=DSM 44701T), isolated from a smear-ripened cheese.</title>
        <authorList>
            <consortium name="US DOE Joint Genome Institute (JGI-PGF)"/>
            <person name="Walter F."/>
            <person name="Albersmeier A."/>
            <person name="Kalinowski J."/>
            <person name="Ruckert C."/>
        </authorList>
    </citation>
    <scope>NUCLEOTIDE SEQUENCE</scope>
    <source>
        <strain evidence="5">CGMCC 1.12777</strain>
    </source>
</reference>
<accession>A0A8J3EN29</accession>
<feature type="domain" description="GFO/IDH/MocA-like oxidoreductase" evidence="4">
    <location>
        <begin position="132"/>
        <end position="251"/>
    </location>
</feature>
<dbReference type="InterPro" id="IPR050984">
    <property type="entry name" value="Gfo/Idh/MocA_domain"/>
</dbReference>
<dbReference type="Pfam" id="PF01408">
    <property type="entry name" value="GFO_IDH_MocA"/>
    <property type="match status" value="1"/>
</dbReference>
<name>A0A8J3EN29_9BACL</name>
<evidence type="ECO:0000313" key="6">
    <source>
        <dbReference type="Proteomes" id="UP000656813"/>
    </source>
</evidence>
<organism evidence="5 6">
    <name type="scientific">Pullulanibacillus pueri</name>
    <dbReference type="NCBI Taxonomy" id="1437324"/>
    <lineage>
        <taxon>Bacteria</taxon>
        <taxon>Bacillati</taxon>
        <taxon>Bacillota</taxon>
        <taxon>Bacilli</taxon>
        <taxon>Bacillales</taxon>
        <taxon>Sporolactobacillaceae</taxon>
        <taxon>Pullulanibacillus</taxon>
    </lineage>
</organism>
<dbReference type="InterPro" id="IPR055170">
    <property type="entry name" value="GFO_IDH_MocA-like_dom"/>
</dbReference>
<protein>
    <submittedName>
        <fullName evidence="5">Deoxyfructose oxidoreductase</fullName>
    </submittedName>
</protein>
<dbReference type="Proteomes" id="UP000656813">
    <property type="component" value="Unassembled WGS sequence"/>
</dbReference>
<dbReference type="RefSeq" id="WP_188498230.1">
    <property type="nucleotide sequence ID" value="NZ_BMFV01000026.1"/>
</dbReference>
<evidence type="ECO:0000259" key="3">
    <source>
        <dbReference type="Pfam" id="PF01408"/>
    </source>
</evidence>
<feature type="domain" description="Gfo/Idh/MocA-like oxidoreductase N-terminal" evidence="3">
    <location>
        <begin position="4"/>
        <end position="122"/>
    </location>
</feature>
<dbReference type="EMBL" id="BMFV01000026">
    <property type="protein sequence ID" value="GGH85289.1"/>
    <property type="molecule type" value="Genomic_DNA"/>
</dbReference>
<dbReference type="Gene3D" id="3.30.360.10">
    <property type="entry name" value="Dihydrodipicolinate Reductase, domain 2"/>
    <property type="match status" value="1"/>
</dbReference>
<comment type="similarity">
    <text evidence="1">Belongs to the Gfo/Idh/MocA family.</text>
</comment>
<dbReference type="PANTHER" id="PTHR22604">
    <property type="entry name" value="OXIDOREDUCTASES"/>
    <property type="match status" value="1"/>
</dbReference>
<proteinExistence type="inferred from homology"/>
<evidence type="ECO:0000256" key="2">
    <source>
        <dbReference type="ARBA" id="ARBA00023002"/>
    </source>
</evidence>
<sequence>MKKIRWGVIGSAGIAKRSVIPGIQQSETGEVTAIASRTLEKAQQTAKELNIPTAYGSYEELLEDPNIDSVYIPLPNHLHKEWTIRAAQAGKHVLCEKPLAINAEEAREMAEACDVAGVVFAEAFMYRYHPRYKMIREVIQSGEIGELRGLYANFTFNNAGDMGNVRYKKEWGGGSLYDVGVYPISAARMLLEQEPQAATVHALFSEAHGDVDMMAAGILEFNHGVALTFDCGMWAAGRNVLEVIGTEGRIEVPSAFVVHQDQQDNFIVTTKEGSREVEVPKLNQYSLQADALGRSILYGEALPYPASDAILNMKVLDACLTSARERRRVELTMEGIRK</sequence>
<dbReference type="Pfam" id="PF22725">
    <property type="entry name" value="GFO_IDH_MocA_C3"/>
    <property type="match status" value="1"/>
</dbReference>
<dbReference type="PANTHER" id="PTHR22604:SF105">
    <property type="entry name" value="TRANS-1,2-DIHYDROBENZENE-1,2-DIOL DEHYDROGENASE"/>
    <property type="match status" value="1"/>
</dbReference>
<dbReference type="GO" id="GO:0016491">
    <property type="term" value="F:oxidoreductase activity"/>
    <property type="evidence" value="ECO:0007669"/>
    <property type="project" value="UniProtKB-KW"/>
</dbReference>
<evidence type="ECO:0000256" key="1">
    <source>
        <dbReference type="ARBA" id="ARBA00010928"/>
    </source>
</evidence>
<evidence type="ECO:0000313" key="5">
    <source>
        <dbReference type="EMBL" id="GGH85289.1"/>
    </source>
</evidence>
<dbReference type="Gene3D" id="3.40.50.720">
    <property type="entry name" value="NAD(P)-binding Rossmann-like Domain"/>
    <property type="match status" value="1"/>
</dbReference>